<gene>
    <name evidence="1" type="ORF">CDAR_38021</name>
</gene>
<dbReference type="EMBL" id="BPLQ01003177">
    <property type="protein sequence ID" value="GIX98508.1"/>
    <property type="molecule type" value="Genomic_DNA"/>
</dbReference>
<reference evidence="1 2" key="1">
    <citation type="submission" date="2021-06" db="EMBL/GenBank/DDBJ databases">
        <title>Caerostris darwini draft genome.</title>
        <authorList>
            <person name="Kono N."/>
            <person name="Arakawa K."/>
        </authorList>
    </citation>
    <scope>NUCLEOTIDE SEQUENCE [LARGE SCALE GENOMIC DNA]</scope>
</reference>
<dbReference type="AlphaFoldDB" id="A0AAV4PQU4"/>
<accession>A0AAV4PQU4</accession>
<name>A0AAV4PQU4_9ARAC</name>
<sequence>MSEYGVMERIILVIDLFTENRLCFRVMPCSRPNNPNFLNHQSSVVNRSEMIQNNSHFPKDSVGFQFRRRTSVLTERKLNGYVCHIVWGISGQ</sequence>
<keyword evidence="2" id="KW-1185">Reference proteome</keyword>
<proteinExistence type="predicted"/>
<comment type="caution">
    <text evidence="1">The sequence shown here is derived from an EMBL/GenBank/DDBJ whole genome shotgun (WGS) entry which is preliminary data.</text>
</comment>
<protein>
    <submittedName>
        <fullName evidence="1">Uncharacterized protein</fullName>
    </submittedName>
</protein>
<evidence type="ECO:0000313" key="2">
    <source>
        <dbReference type="Proteomes" id="UP001054837"/>
    </source>
</evidence>
<dbReference type="Proteomes" id="UP001054837">
    <property type="component" value="Unassembled WGS sequence"/>
</dbReference>
<evidence type="ECO:0000313" key="1">
    <source>
        <dbReference type="EMBL" id="GIX98508.1"/>
    </source>
</evidence>
<organism evidence="1 2">
    <name type="scientific">Caerostris darwini</name>
    <dbReference type="NCBI Taxonomy" id="1538125"/>
    <lineage>
        <taxon>Eukaryota</taxon>
        <taxon>Metazoa</taxon>
        <taxon>Ecdysozoa</taxon>
        <taxon>Arthropoda</taxon>
        <taxon>Chelicerata</taxon>
        <taxon>Arachnida</taxon>
        <taxon>Araneae</taxon>
        <taxon>Araneomorphae</taxon>
        <taxon>Entelegynae</taxon>
        <taxon>Araneoidea</taxon>
        <taxon>Araneidae</taxon>
        <taxon>Caerostris</taxon>
    </lineage>
</organism>